<dbReference type="GO" id="GO:0005737">
    <property type="term" value="C:cytoplasm"/>
    <property type="evidence" value="ECO:0007669"/>
    <property type="project" value="UniProtKB-SubCell"/>
</dbReference>
<dbReference type="Gene3D" id="1.10.300.10">
    <property type="entry name" value="Adenylosuccinate Synthetase, subunit A, domain 2"/>
    <property type="match status" value="1"/>
</dbReference>
<comment type="pathway">
    <text evidence="7">Purine metabolism; AMP biosynthesis via de novo pathway; AMP from IMP: step 1/2.</text>
</comment>
<dbReference type="Proteomes" id="UP000177371">
    <property type="component" value="Unassembled WGS sequence"/>
</dbReference>
<name>A0A1F4V400_UNCKA</name>
<dbReference type="PANTHER" id="PTHR11846:SF0">
    <property type="entry name" value="ADENYLOSUCCINATE SYNTHETASE"/>
    <property type="match status" value="1"/>
</dbReference>
<feature type="binding site" evidence="7">
    <location>
        <position position="88"/>
    </location>
    <ligand>
        <name>Mg(2+)</name>
        <dbReference type="ChEBI" id="CHEBI:18420"/>
    </ligand>
</feature>
<keyword evidence="6 7" id="KW-0342">GTP-binding</keyword>
<keyword evidence="7" id="KW-0963">Cytoplasm</keyword>
<feature type="binding site" description="in other chain" evidence="7">
    <location>
        <position position="301"/>
    </location>
    <ligand>
        <name>IMP</name>
        <dbReference type="ChEBI" id="CHEBI:58053"/>
        <note>ligand shared between dimeric partners</note>
    </ligand>
</feature>
<dbReference type="SUPFAM" id="SSF52540">
    <property type="entry name" value="P-loop containing nucleoside triphosphate hydrolases"/>
    <property type="match status" value="1"/>
</dbReference>
<evidence type="ECO:0000256" key="7">
    <source>
        <dbReference type="HAMAP-Rule" id="MF_00011"/>
    </source>
</evidence>
<evidence type="ECO:0000256" key="3">
    <source>
        <dbReference type="ARBA" id="ARBA00022741"/>
    </source>
</evidence>
<dbReference type="SMART" id="SM00788">
    <property type="entry name" value="Adenylsucc_synt"/>
    <property type="match status" value="1"/>
</dbReference>
<comment type="caution">
    <text evidence="8">The sequence shown here is derived from an EMBL/GenBank/DDBJ whole genome shotgun (WGS) entry which is preliminary data.</text>
</comment>
<feature type="binding site" evidence="7">
    <location>
        <begin position="397"/>
        <end position="399"/>
    </location>
    <ligand>
        <name>GTP</name>
        <dbReference type="ChEBI" id="CHEBI:37565"/>
    </ligand>
</feature>
<evidence type="ECO:0000313" key="9">
    <source>
        <dbReference type="Proteomes" id="UP000177371"/>
    </source>
</evidence>
<feature type="binding site" evidence="7">
    <location>
        <position position="371"/>
    </location>
    <ligand>
        <name>GTP</name>
        <dbReference type="ChEBI" id="CHEBI:37565"/>
    </ligand>
</feature>
<dbReference type="InterPro" id="IPR027417">
    <property type="entry name" value="P-loop_NTPase"/>
</dbReference>
<comment type="subcellular location">
    <subcellularLocation>
        <location evidence="7">Cytoplasm</location>
    </subcellularLocation>
</comment>
<dbReference type="AlphaFoldDB" id="A0A1F4V400"/>
<dbReference type="Gene3D" id="3.90.170.10">
    <property type="entry name" value="Adenylosuccinate Synthetase, subunit A, domain 3"/>
    <property type="match status" value="1"/>
</dbReference>
<keyword evidence="4 7" id="KW-0658">Purine biosynthesis</keyword>
<keyword evidence="3 7" id="KW-0547">Nucleotide-binding</keyword>
<feature type="binding site" description="in other chain" evidence="7">
    <location>
        <position position="177"/>
    </location>
    <ligand>
        <name>IMP</name>
        <dbReference type="ChEBI" id="CHEBI:58053"/>
        <note>ligand shared between dimeric partners</note>
    </ligand>
</feature>
<feature type="active site" description="Proton donor" evidence="7">
    <location>
        <position position="89"/>
    </location>
</feature>
<dbReference type="Gene3D" id="3.40.440.10">
    <property type="entry name" value="Adenylosuccinate Synthetase, subunit A, domain 1"/>
    <property type="match status" value="1"/>
</dbReference>
<comment type="subunit">
    <text evidence="7">Homodimer.</text>
</comment>
<reference evidence="8 9" key="1">
    <citation type="journal article" date="2016" name="Nat. Commun.">
        <title>Thousands of microbial genomes shed light on interconnected biogeochemical processes in an aquifer system.</title>
        <authorList>
            <person name="Anantharaman K."/>
            <person name="Brown C.T."/>
            <person name="Hug L.A."/>
            <person name="Sharon I."/>
            <person name="Castelle C.J."/>
            <person name="Probst A.J."/>
            <person name="Thomas B.C."/>
            <person name="Singh A."/>
            <person name="Wilkins M.J."/>
            <person name="Karaoz U."/>
            <person name="Brodie E.L."/>
            <person name="Williams K.H."/>
            <person name="Hubbard S.S."/>
            <person name="Banfield J.F."/>
        </authorList>
    </citation>
    <scope>NUCLEOTIDE SEQUENCE [LARGE SCALE GENOMIC DNA]</scope>
</reference>
<sequence length="492" mass="55598">MFSKTTDPRALIDLIYNHKHDVYKFAKKRLKNPYTFPTGNRRANSASITGKDMGDSGKGTGTFVISTQFSKNNIKVVSARYAGGPNAGHEMQFPDKGKITLAQVPIAALIPKATAVCMRGMLLHPEDLVREIDRIFKMFGKIPGNILIDENVTLSLDTERALEAVYDSLSPNTILSTKRGIRTAASFKIMKIAPTMRDLIGNNWKERFTTHYRLVNKIAEGFKTDLKTVKVSQLDNPQGVLVGSEKQFLQKLENVREKIKKYVSSEVYNLLKETWKNEKIAFTFEGAQAMGLHPEWGIDPTSTDPSTYGILTSSEGIIDPHSIAANIAIFKGPWMSNTGRRKFPGGTIKGKVAQNIRDTFNEYGRTDPVPRDVFPLQIPLYQFACKVDKPDYLYLTHMDAQLDHIQIATVYKNKKTKDLSEYRPYQWYLDKLNAEIIKVPGWKAENITNIKKPEDLPENLLRLTEFYSLALNTPIGYVSVGPYENNVIDWFS</sequence>
<evidence type="ECO:0000313" key="8">
    <source>
        <dbReference type="EMBL" id="OGC51927.1"/>
    </source>
</evidence>
<dbReference type="UniPathway" id="UPA00075">
    <property type="reaction ID" value="UER00335"/>
</dbReference>
<dbReference type="GO" id="GO:0004019">
    <property type="term" value="F:adenylosuccinate synthase activity"/>
    <property type="evidence" value="ECO:0007669"/>
    <property type="project" value="UniProtKB-UniRule"/>
</dbReference>
<dbReference type="InterPro" id="IPR001114">
    <property type="entry name" value="Adenylosuccinate_synthetase"/>
</dbReference>
<comment type="cofactor">
    <cofactor evidence="7">
        <name>Mg(2+)</name>
        <dbReference type="ChEBI" id="CHEBI:18420"/>
    </cofactor>
    <text evidence="7">Binds 1 Mg(2+) ion per subunit.</text>
</comment>
<feature type="binding site" evidence="7">
    <location>
        <position position="191"/>
    </location>
    <ligand>
        <name>IMP</name>
        <dbReference type="ChEBI" id="CHEBI:58053"/>
        <note>ligand shared between dimeric partners</note>
    </ligand>
</feature>
<dbReference type="InterPro" id="IPR042111">
    <property type="entry name" value="Adenylosuccinate_synth_dom3"/>
</dbReference>
<comment type="caution">
    <text evidence="7">Lacks conserved residue(s) required for the propagation of feature annotation.</text>
</comment>
<feature type="binding site" description="in other chain" evidence="7">
    <location>
        <begin position="86"/>
        <end position="89"/>
    </location>
    <ligand>
        <name>IMP</name>
        <dbReference type="ChEBI" id="CHEBI:58053"/>
        <note>ligand shared between dimeric partners</note>
    </ligand>
</feature>
<dbReference type="InterPro" id="IPR042110">
    <property type="entry name" value="Adenylosuccinate_synth_dom2"/>
</dbReference>
<dbReference type="GO" id="GO:0005525">
    <property type="term" value="F:GTP binding"/>
    <property type="evidence" value="ECO:0007669"/>
    <property type="project" value="UniProtKB-UniRule"/>
</dbReference>
<dbReference type="GO" id="GO:0000287">
    <property type="term" value="F:magnesium ion binding"/>
    <property type="evidence" value="ECO:0007669"/>
    <property type="project" value="UniProtKB-UniRule"/>
</dbReference>
<feature type="binding site" evidence="7">
    <location>
        <position position="55"/>
    </location>
    <ligand>
        <name>Mg(2+)</name>
        <dbReference type="ChEBI" id="CHEBI:18420"/>
    </ligand>
</feature>
<dbReference type="GO" id="GO:0046040">
    <property type="term" value="P:IMP metabolic process"/>
    <property type="evidence" value="ECO:0007669"/>
    <property type="project" value="TreeGrafter"/>
</dbReference>
<dbReference type="InterPro" id="IPR042109">
    <property type="entry name" value="Adenylosuccinate_synth_dom1"/>
</dbReference>
<dbReference type="EC" id="6.3.4.4" evidence="7"/>
<feature type="binding site" evidence="7">
    <location>
        <begin position="88"/>
        <end position="90"/>
    </location>
    <ligand>
        <name>GTP</name>
        <dbReference type="ChEBI" id="CHEBI:37565"/>
    </ligand>
</feature>
<organism evidence="8 9">
    <name type="scientific">candidate division WWE3 bacterium RBG_16_37_10</name>
    <dbReference type="NCBI Taxonomy" id="1802610"/>
    <lineage>
        <taxon>Bacteria</taxon>
        <taxon>Katanobacteria</taxon>
    </lineage>
</organism>
<dbReference type="GO" id="GO:0044208">
    <property type="term" value="P:'de novo' AMP biosynthetic process"/>
    <property type="evidence" value="ECO:0007669"/>
    <property type="project" value="UniProtKB-UniRule"/>
</dbReference>
<dbReference type="STRING" id="1802610.A2W32_01420"/>
<evidence type="ECO:0000256" key="1">
    <source>
        <dbReference type="ARBA" id="ARBA00022598"/>
    </source>
</evidence>
<evidence type="ECO:0000256" key="5">
    <source>
        <dbReference type="ARBA" id="ARBA00022842"/>
    </source>
</evidence>
<evidence type="ECO:0000256" key="2">
    <source>
        <dbReference type="ARBA" id="ARBA00022723"/>
    </source>
</evidence>
<gene>
    <name evidence="7" type="primary">purA</name>
    <name evidence="8" type="ORF">A2W32_01420</name>
</gene>
<comment type="similarity">
    <text evidence="7">Belongs to the adenylosuccinate synthetase family.</text>
</comment>
<evidence type="ECO:0000256" key="6">
    <source>
        <dbReference type="ARBA" id="ARBA00023134"/>
    </source>
</evidence>
<keyword evidence="2 7" id="KW-0479">Metal-binding</keyword>
<keyword evidence="5 7" id="KW-0460">Magnesium</keyword>
<protein>
    <recommendedName>
        <fullName evidence="7">Adenylosuccinate synthetase</fullName>
        <shortName evidence="7">AMPSase</shortName>
        <shortName evidence="7">AdSS</shortName>
        <ecNumber evidence="7">6.3.4.4</ecNumber>
    </recommendedName>
    <alternativeName>
        <fullName evidence="7">IMP--aspartate ligase</fullName>
    </alternativeName>
</protein>
<dbReference type="EMBL" id="MEUT01000008">
    <property type="protein sequence ID" value="OGC51927.1"/>
    <property type="molecule type" value="Genomic_DNA"/>
</dbReference>
<evidence type="ECO:0000256" key="4">
    <source>
        <dbReference type="ARBA" id="ARBA00022755"/>
    </source>
</evidence>
<comment type="catalytic activity">
    <reaction evidence="7">
        <text>IMP + L-aspartate + GTP = N(6)-(1,2-dicarboxyethyl)-AMP + GDP + phosphate + 2 H(+)</text>
        <dbReference type="Rhea" id="RHEA:15753"/>
        <dbReference type="ChEBI" id="CHEBI:15378"/>
        <dbReference type="ChEBI" id="CHEBI:29991"/>
        <dbReference type="ChEBI" id="CHEBI:37565"/>
        <dbReference type="ChEBI" id="CHEBI:43474"/>
        <dbReference type="ChEBI" id="CHEBI:57567"/>
        <dbReference type="ChEBI" id="CHEBI:58053"/>
        <dbReference type="ChEBI" id="CHEBI:58189"/>
        <dbReference type="EC" id="6.3.4.4"/>
    </reaction>
</comment>
<feature type="binding site" description="in other chain" evidence="7">
    <location>
        <position position="288"/>
    </location>
    <ligand>
        <name>IMP</name>
        <dbReference type="ChEBI" id="CHEBI:58053"/>
        <note>ligand shared between dimeric partners</note>
    </ligand>
</feature>
<feature type="active site" description="Proton acceptor" evidence="7">
    <location>
        <position position="55"/>
    </location>
</feature>
<comment type="function">
    <text evidence="7">Plays an important role in the de novo pathway of purine nucleotide biosynthesis. Catalyzes the first committed step in the biosynthesis of AMP from IMP.</text>
</comment>
<feature type="binding site" evidence="7">
    <location>
        <begin position="479"/>
        <end position="481"/>
    </location>
    <ligand>
        <name>GTP</name>
        <dbReference type="ChEBI" id="CHEBI:37565"/>
    </ligand>
</feature>
<dbReference type="HAMAP" id="MF_00011">
    <property type="entry name" value="Adenylosucc_synth"/>
    <property type="match status" value="1"/>
</dbReference>
<dbReference type="PANTHER" id="PTHR11846">
    <property type="entry name" value="ADENYLOSUCCINATE SYNTHETASE"/>
    <property type="match status" value="1"/>
</dbReference>
<dbReference type="Pfam" id="PF00709">
    <property type="entry name" value="Adenylsucc_synt"/>
    <property type="match status" value="1"/>
</dbReference>
<accession>A0A1F4V400</accession>
<keyword evidence="1 7" id="KW-0436">Ligase</keyword>
<proteinExistence type="inferred from homology"/>